<feature type="compositionally biased region" description="Low complexity" evidence="1">
    <location>
        <begin position="16"/>
        <end position="25"/>
    </location>
</feature>
<dbReference type="Proteomes" id="UP000030816">
    <property type="component" value="Unassembled WGS sequence"/>
</dbReference>
<feature type="compositionally biased region" description="Polar residues" evidence="1">
    <location>
        <begin position="49"/>
        <end position="77"/>
    </location>
</feature>
<dbReference type="HOGENOM" id="CLU_1644105_0_0_1"/>
<dbReference type="AlphaFoldDB" id="A0A0B2WRY7"/>
<organism evidence="2 3">
    <name type="scientific">Metarhizium album (strain ARSEF 1941)</name>
    <dbReference type="NCBI Taxonomy" id="1081103"/>
    <lineage>
        <taxon>Eukaryota</taxon>
        <taxon>Fungi</taxon>
        <taxon>Dikarya</taxon>
        <taxon>Ascomycota</taxon>
        <taxon>Pezizomycotina</taxon>
        <taxon>Sordariomycetes</taxon>
        <taxon>Hypocreomycetidae</taxon>
        <taxon>Hypocreales</taxon>
        <taxon>Clavicipitaceae</taxon>
        <taxon>Metarhizium</taxon>
    </lineage>
</organism>
<proteinExistence type="predicted"/>
<protein>
    <submittedName>
        <fullName evidence="2">Uncharacterized protein</fullName>
    </submittedName>
</protein>
<feature type="region of interest" description="Disordered" evidence="1">
    <location>
        <begin position="107"/>
        <end position="161"/>
    </location>
</feature>
<reference evidence="2 3" key="1">
    <citation type="journal article" date="2014" name="Proc. Natl. Acad. Sci. U.S.A.">
        <title>Trajectory and genomic determinants of fungal-pathogen speciation and host adaptation.</title>
        <authorList>
            <person name="Hu X."/>
            <person name="Xiao G."/>
            <person name="Zheng P."/>
            <person name="Shang Y."/>
            <person name="Su Y."/>
            <person name="Zhang X."/>
            <person name="Liu X."/>
            <person name="Zhan S."/>
            <person name="St Leger R.J."/>
            <person name="Wang C."/>
        </authorList>
    </citation>
    <scope>NUCLEOTIDE SEQUENCE [LARGE SCALE GENOMIC DNA]</scope>
    <source>
        <strain evidence="2 3">ARSEF 1941</strain>
    </source>
</reference>
<feature type="compositionally biased region" description="Basic and acidic residues" evidence="1">
    <location>
        <begin position="135"/>
        <end position="145"/>
    </location>
</feature>
<dbReference type="GeneID" id="63737753"/>
<evidence type="ECO:0000313" key="2">
    <source>
        <dbReference type="EMBL" id="KHN98836.1"/>
    </source>
</evidence>
<name>A0A0B2WRY7_METAS</name>
<evidence type="ECO:0000256" key="1">
    <source>
        <dbReference type="SAM" id="MobiDB-lite"/>
    </source>
</evidence>
<keyword evidence="3" id="KW-1185">Reference proteome</keyword>
<dbReference type="RefSeq" id="XP_040679902.1">
    <property type="nucleotide sequence ID" value="XM_040822097.1"/>
</dbReference>
<evidence type="ECO:0000313" key="3">
    <source>
        <dbReference type="Proteomes" id="UP000030816"/>
    </source>
</evidence>
<comment type="caution">
    <text evidence="2">The sequence shown here is derived from an EMBL/GenBank/DDBJ whole genome shotgun (WGS) entry which is preliminary data.</text>
</comment>
<dbReference type="EMBL" id="AZHE01000006">
    <property type="protein sequence ID" value="KHN98836.1"/>
    <property type="molecule type" value="Genomic_DNA"/>
</dbReference>
<accession>A0A0B2WRY7</accession>
<sequence>MPASQSGCLSIDECRQQQQQQQQQQHVVVDDDDENNNNTPTQPPPPPSATGSASQRPDVRTSTTSTGPNVNRSNTKQPRAPFFVLTKSQDPARVTHQYLTSSIPPSALTWLDSRSEPVDGLPRSRSAPHQNGIWEFHRRYDEPKSHPNHTPAFAAAARPTL</sequence>
<feature type="region of interest" description="Disordered" evidence="1">
    <location>
        <begin position="1"/>
        <end position="82"/>
    </location>
</feature>
<gene>
    <name evidence="2" type="ORF">MAM_03298</name>
</gene>